<reference evidence="5" key="1">
    <citation type="submission" date="2022-04" db="EMBL/GenBank/DDBJ databases">
        <title>Roseomonas acroporae sp. nov., isolated from coral Acropora digitifera.</title>
        <authorList>
            <person name="Sun H."/>
        </authorList>
    </citation>
    <scope>NUCLEOTIDE SEQUENCE</scope>
    <source>
        <strain evidence="5">NAR14</strain>
    </source>
</reference>
<feature type="transmembrane region" description="Helical" evidence="2">
    <location>
        <begin position="137"/>
        <end position="156"/>
    </location>
</feature>
<evidence type="ECO:0000313" key="6">
    <source>
        <dbReference type="Proteomes" id="UP001139516"/>
    </source>
</evidence>
<dbReference type="NCBIfam" id="TIGR00254">
    <property type="entry name" value="GGDEF"/>
    <property type="match status" value="1"/>
</dbReference>
<dbReference type="CDD" id="cd01949">
    <property type="entry name" value="GGDEF"/>
    <property type="match status" value="1"/>
</dbReference>
<feature type="domain" description="EAL" evidence="3">
    <location>
        <begin position="440"/>
        <end position="690"/>
    </location>
</feature>
<keyword evidence="2" id="KW-1133">Transmembrane helix</keyword>
<organism evidence="5 6">
    <name type="scientific">Roseomonas acroporae</name>
    <dbReference type="NCBI Taxonomy" id="2937791"/>
    <lineage>
        <taxon>Bacteria</taxon>
        <taxon>Pseudomonadati</taxon>
        <taxon>Pseudomonadota</taxon>
        <taxon>Alphaproteobacteria</taxon>
        <taxon>Acetobacterales</taxon>
        <taxon>Roseomonadaceae</taxon>
        <taxon>Roseomonas</taxon>
    </lineage>
</organism>
<dbReference type="Pfam" id="PF00990">
    <property type="entry name" value="GGDEF"/>
    <property type="match status" value="1"/>
</dbReference>
<feature type="region of interest" description="Disordered" evidence="1">
    <location>
        <begin position="1"/>
        <end position="25"/>
    </location>
</feature>
<name>A0A9X1Y7X8_9PROT</name>
<dbReference type="InterPro" id="IPR000160">
    <property type="entry name" value="GGDEF_dom"/>
</dbReference>
<dbReference type="PANTHER" id="PTHR44757">
    <property type="entry name" value="DIGUANYLATE CYCLASE DGCP"/>
    <property type="match status" value="1"/>
</dbReference>
<dbReference type="PROSITE" id="PS50883">
    <property type="entry name" value="EAL"/>
    <property type="match status" value="1"/>
</dbReference>
<dbReference type="AlphaFoldDB" id="A0A9X1Y7X8"/>
<dbReference type="Proteomes" id="UP001139516">
    <property type="component" value="Unassembled WGS sequence"/>
</dbReference>
<sequence>MIAPSPSTATPAAPTGQEPAGGAGGAAWRGVDRLLAMAGGLLDWLATTAGADTPALRGRLLGMLAGKHMALVFGVANVMFLAAIAWLRLGAPWAVAWLLVNPIHPLAQRHSILLLQQGLAGAAHPGAEPDRAVVRRILAGGLFWAATMGLGCYACVASGDVLLAALAGIHVAGISAGIAARSANVPRHATAQILICGLPYMAGCLVTPLPGFWIMAIEVPACLAAMVSLTRYQSRHIVTLMRAEERNRFLASHDGLTGLPNRSQLYGRLRDLLDTERRSPPAPAHRTAVLYLDLDGFKAVNDTLGHASGDALLQAVAERLRGQVRETDMVARLGGDEFVVLLCGVGPEQVEATAWRLIEAVSQPYEIGHAEPVRVGVSVGSALSVAGTSPERLIVQADQALYAAKRDGRGVHRSGPTRERPGLPVAPAVPASAPAARFQADDFEATLRRALSAGHVVLYYQPLRDCRSGRIVGAEALLRWTDPDQGPIRTGDMVRQAEESGAIRMLGEWALRTACAEAAGWRYPIRLGVNLSPVQVQVPGFAARVEAILRAVGFPAERLTLELTESWRLDLSDSVLATLNRLRELGTTLSLDDFGNGYSNMAYLKDLPISAFKIDRAFVPTGPEDGRRLAITRSLVELGHALDLSVVAEGVETLPQLHVLQQLGCDLVQGYLLGPPLPAESLRMQLEEARPAAFATGS</sequence>
<keyword evidence="6" id="KW-1185">Reference proteome</keyword>
<dbReference type="Gene3D" id="3.20.20.450">
    <property type="entry name" value="EAL domain"/>
    <property type="match status" value="1"/>
</dbReference>
<dbReference type="InterPro" id="IPR043128">
    <property type="entry name" value="Rev_trsase/Diguanyl_cyclase"/>
</dbReference>
<keyword evidence="2" id="KW-0472">Membrane</keyword>
<dbReference type="SUPFAM" id="SSF55073">
    <property type="entry name" value="Nucleotide cyclase"/>
    <property type="match status" value="1"/>
</dbReference>
<feature type="region of interest" description="Disordered" evidence="1">
    <location>
        <begin position="407"/>
        <end position="426"/>
    </location>
</feature>
<evidence type="ECO:0000259" key="3">
    <source>
        <dbReference type="PROSITE" id="PS50883"/>
    </source>
</evidence>
<dbReference type="EMBL" id="JALPRX010000050">
    <property type="protein sequence ID" value="MCK8785151.1"/>
    <property type="molecule type" value="Genomic_DNA"/>
</dbReference>
<evidence type="ECO:0000256" key="1">
    <source>
        <dbReference type="SAM" id="MobiDB-lite"/>
    </source>
</evidence>
<dbReference type="SUPFAM" id="SSF141868">
    <property type="entry name" value="EAL domain-like"/>
    <property type="match status" value="1"/>
</dbReference>
<proteinExistence type="predicted"/>
<dbReference type="SMART" id="SM00052">
    <property type="entry name" value="EAL"/>
    <property type="match status" value="1"/>
</dbReference>
<dbReference type="Gene3D" id="3.30.70.270">
    <property type="match status" value="1"/>
</dbReference>
<dbReference type="PANTHER" id="PTHR44757:SF2">
    <property type="entry name" value="BIOFILM ARCHITECTURE MAINTENANCE PROTEIN MBAA"/>
    <property type="match status" value="1"/>
</dbReference>
<feature type="transmembrane region" description="Helical" evidence="2">
    <location>
        <begin position="161"/>
        <end position="180"/>
    </location>
</feature>
<feature type="compositionally biased region" description="Low complexity" evidence="1">
    <location>
        <begin position="1"/>
        <end position="18"/>
    </location>
</feature>
<keyword evidence="2" id="KW-0812">Transmembrane</keyword>
<evidence type="ECO:0000259" key="4">
    <source>
        <dbReference type="PROSITE" id="PS50887"/>
    </source>
</evidence>
<dbReference type="SMART" id="SM00267">
    <property type="entry name" value="GGDEF"/>
    <property type="match status" value="1"/>
</dbReference>
<gene>
    <name evidence="5" type="ORF">M0638_12230</name>
</gene>
<accession>A0A9X1Y7X8</accession>
<dbReference type="RefSeq" id="WP_248667272.1">
    <property type="nucleotide sequence ID" value="NZ_JALPRX010000050.1"/>
</dbReference>
<dbReference type="Pfam" id="PF00563">
    <property type="entry name" value="EAL"/>
    <property type="match status" value="1"/>
</dbReference>
<feature type="transmembrane region" description="Helical" evidence="2">
    <location>
        <begin position="69"/>
        <end position="89"/>
    </location>
</feature>
<feature type="compositionally biased region" description="Basic and acidic residues" evidence="1">
    <location>
        <begin position="407"/>
        <end position="421"/>
    </location>
</feature>
<dbReference type="InterPro" id="IPR029787">
    <property type="entry name" value="Nucleotide_cyclase"/>
</dbReference>
<dbReference type="InterPro" id="IPR035919">
    <property type="entry name" value="EAL_sf"/>
</dbReference>
<dbReference type="InterPro" id="IPR001633">
    <property type="entry name" value="EAL_dom"/>
</dbReference>
<evidence type="ECO:0000313" key="5">
    <source>
        <dbReference type="EMBL" id="MCK8785151.1"/>
    </source>
</evidence>
<protein>
    <submittedName>
        <fullName evidence="5">EAL domain-containing protein</fullName>
    </submittedName>
</protein>
<dbReference type="PROSITE" id="PS50887">
    <property type="entry name" value="GGDEF"/>
    <property type="match status" value="1"/>
</dbReference>
<evidence type="ECO:0000256" key="2">
    <source>
        <dbReference type="SAM" id="Phobius"/>
    </source>
</evidence>
<feature type="domain" description="GGDEF" evidence="4">
    <location>
        <begin position="285"/>
        <end position="417"/>
    </location>
</feature>
<dbReference type="CDD" id="cd01948">
    <property type="entry name" value="EAL"/>
    <property type="match status" value="1"/>
</dbReference>
<dbReference type="InterPro" id="IPR052155">
    <property type="entry name" value="Biofilm_reg_signaling"/>
</dbReference>
<comment type="caution">
    <text evidence="5">The sequence shown here is derived from an EMBL/GenBank/DDBJ whole genome shotgun (WGS) entry which is preliminary data.</text>
</comment>